<reference evidence="3" key="1">
    <citation type="journal article" date="2018" name="Nat. Microbiol.">
        <title>Leveraging single-cell genomics to expand the fungal tree of life.</title>
        <authorList>
            <person name="Ahrendt S.R."/>
            <person name="Quandt C.A."/>
            <person name="Ciobanu D."/>
            <person name="Clum A."/>
            <person name="Salamov A."/>
            <person name="Andreopoulos B."/>
            <person name="Cheng J.F."/>
            <person name="Woyke T."/>
            <person name="Pelin A."/>
            <person name="Henrissat B."/>
            <person name="Reynolds N.K."/>
            <person name="Benny G.L."/>
            <person name="Smith M.E."/>
            <person name="James T.Y."/>
            <person name="Grigoriev I.V."/>
        </authorList>
    </citation>
    <scope>NUCLEOTIDE SEQUENCE [LARGE SCALE GENOMIC DNA]</scope>
    <source>
        <strain evidence="3">Benny S71-1</strain>
    </source>
</reference>
<evidence type="ECO:0000259" key="1">
    <source>
        <dbReference type="Pfam" id="PF13638"/>
    </source>
</evidence>
<dbReference type="AlphaFoldDB" id="A0A4V1J0P4"/>
<gene>
    <name evidence="2" type="ORF">SYNPS1DRAFT_26058</name>
</gene>
<sequence>MQTLAAERLREQVNSLQASLGEMQIDSRRRIAVVNVDALLWHEPLVRRWFQHRLCRVLVPLNVIEQLDALKKGNQRENGAARDAIRMLDRALLRQDSAIVTQDARHQLNHWQDAEPFMLADAGNNALLDDMTTTTEDVIDYAQLAAKPAQPRSMEAVPRQFRPILGCCLWYLQEAGVKADTSPDVRALLSANVVLITEDASLSGYAAWFGIQTAAPQEWDALAE</sequence>
<keyword evidence="3" id="KW-1185">Reference proteome</keyword>
<evidence type="ECO:0000313" key="2">
    <source>
        <dbReference type="EMBL" id="RKP22269.1"/>
    </source>
</evidence>
<name>A0A4V1J0P4_9FUNG</name>
<dbReference type="OrthoDB" id="69928at2759"/>
<accession>A0A4V1J0P4</accession>
<feature type="domain" description="PIN" evidence="1">
    <location>
        <begin position="55"/>
        <end position="214"/>
    </location>
</feature>
<dbReference type="InterPro" id="IPR002716">
    <property type="entry name" value="PIN_dom"/>
</dbReference>
<dbReference type="Gene3D" id="3.40.50.1010">
    <property type="entry name" value="5'-nuclease"/>
    <property type="match status" value="1"/>
</dbReference>
<proteinExistence type="predicted"/>
<dbReference type="Proteomes" id="UP000278143">
    <property type="component" value="Unassembled WGS sequence"/>
</dbReference>
<dbReference type="Pfam" id="PF13638">
    <property type="entry name" value="PIN_4"/>
    <property type="match status" value="1"/>
</dbReference>
<dbReference type="EMBL" id="KZ992328">
    <property type="protein sequence ID" value="RKP22269.1"/>
    <property type="molecule type" value="Genomic_DNA"/>
</dbReference>
<evidence type="ECO:0000313" key="3">
    <source>
        <dbReference type="Proteomes" id="UP000278143"/>
    </source>
</evidence>
<protein>
    <recommendedName>
        <fullName evidence="1">PIN domain-containing protein</fullName>
    </recommendedName>
</protein>
<organism evidence="2 3">
    <name type="scientific">Syncephalis pseudoplumigaleata</name>
    <dbReference type="NCBI Taxonomy" id="1712513"/>
    <lineage>
        <taxon>Eukaryota</taxon>
        <taxon>Fungi</taxon>
        <taxon>Fungi incertae sedis</taxon>
        <taxon>Zoopagomycota</taxon>
        <taxon>Zoopagomycotina</taxon>
        <taxon>Zoopagomycetes</taxon>
        <taxon>Zoopagales</taxon>
        <taxon>Piptocephalidaceae</taxon>
        <taxon>Syncephalis</taxon>
    </lineage>
</organism>